<dbReference type="PROSITE" id="PS51143">
    <property type="entry name" value="MT_A70"/>
    <property type="match status" value="1"/>
</dbReference>
<dbReference type="GO" id="GO:0032259">
    <property type="term" value="P:methylation"/>
    <property type="evidence" value="ECO:0007669"/>
    <property type="project" value="UniProtKB-KW"/>
</dbReference>
<dbReference type="InterPro" id="IPR007757">
    <property type="entry name" value="MT-A70-like"/>
</dbReference>
<keyword evidence="1 5" id="KW-0489">Methyltransferase</keyword>
<gene>
    <name evidence="5" type="ORF">SAMN04515666_11941</name>
</gene>
<sequence length="405" mass="44633">MAEQIRIALIRRDGGTQPRAALDPATVETYAEASREGVRFPAIGLVYDGTDYWLWDGFHRTAGFEAAGIDEIEAEVIAGTRRDAVLLAAGANATHGLRRTSDDKRRAVLLLLGDEEWGKWSDREIAERARVSHTFVAKLRDLTGNVASERRFTTKHGTVSTMETAAMGKRAADVATIRSLPVQAFYDVLADVKAKRQAGKAERRETRERELGEKIAAANAALPAMAAAGRIFPVILADPEWRFEPWSRITGMDRAPENHYPTSATDVIASRPVHLIAAPDCTLFLWATAPMLRQALEVMAAWGFAYKTHCIWAKRRKGRARGPGYWFTGEHEILLLGTKGSPPAPAPGAQFTSFFIADVGEHSEKPERAYELIESYFPTLPKIELNARAPRAGWESWGAEAPEAA</sequence>
<protein>
    <submittedName>
        <fullName evidence="5">N6-adenosine-specific RNA methylase IME4</fullName>
    </submittedName>
</protein>
<keyword evidence="3" id="KW-0949">S-adenosyl-L-methionine</keyword>
<dbReference type="SUPFAM" id="SSF110849">
    <property type="entry name" value="ParB/Sulfiredoxin"/>
    <property type="match status" value="1"/>
</dbReference>
<dbReference type="RefSeq" id="WP_244544081.1">
    <property type="nucleotide sequence ID" value="NZ_FOAN01000019.1"/>
</dbReference>
<dbReference type="Pfam" id="PF05063">
    <property type="entry name" value="MT-A70"/>
    <property type="match status" value="1"/>
</dbReference>
<dbReference type="PANTHER" id="PTHR12829:SF7">
    <property type="entry name" value="N6-ADENOSINE-METHYLTRANSFERASE CATALYTIC SUBUNIT"/>
    <property type="match status" value="1"/>
</dbReference>
<keyword evidence="2" id="KW-0808">Transferase</keyword>
<reference evidence="6" key="1">
    <citation type="submission" date="2016-10" db="EMBL/GenBank/DDBJ databases">
        <authorList>
            <person name="Varghese N."/>
            <person name="Submissions S."/>
        </authorList>
    </citation>
    <scope>NUCLEOTIDE SEQUENCE [LARGE SCALE GENOMIC DNA]</scope>
    <source>
        <strain evidence="6">LMG 26383,CCUG 61248,R- 45681</strain>
    </source>
</reference>
<organism evidence="5 6">
    <name type="scientific">Bosea lupini</name>
    <dbReference type="NCBI Taxonomy" id="1036779"/>
    <lineage>
        <taxon>Bacteria</taxon>
        <taxon>Pseudomonadati</taxon>
        <taxon>Pseudomonadota</taxon>
        <taxon>Alphaproteobacteria</taxon>
        <taxon>Hyphomicrobiales</taxon>
        <taxon>Boseaceae</taxon>
        <taxon>Bosea</taxon>
    </lineage>
</organism>
<evidence type="ECO:0000256" key="1">
    <source>
        <dbReference type="ARBA" id="ARBA00022603"/>
    </source>
</evidence>
<keyword evidence="6" id="KW-1185">Reference proteome</keyword>
<evidence type="ECO:0000313" key="5">
    <source>
        <dbReference type="EMBL" id="SEM69494.1"/>
    </source>
</evidence>
<dbReference type="STRING" id="1036779.SAMN04515666_11941"/>
<evidence type="ECO:0000256" key="2">
    <source>
        <dbReference type="ARBA" id="ARBA00022679"/>
    </source>
</evidence>
<dbReference type="AlphaFoldDB" id="A0A1H8AHQ1"/>
<dbReference type="PANTHER" id="PTHR12829">
    <property type="entry name" value="N6-ADENOSINE-METHYLTRANSFERASE"/>
    <property type="match status" value="1"/>
</dbReference>
<evidence type="ECO:0000313" key="6">
    <source>
        <dbReference type="Proteomes" id="UP000199664"/>
    </source>
</evidence>
<name>A0A1H8AHQ1_9HYPH</name>
<dbReference type="InterPro" id="IPR029063">
    <property type="entry name" value="SAM-dependent_MTases_sf"/>
</dbReference>
<accession>A0A1H8AHQ1</accession>
<dbReference type="EMBL" id="FOAN01000019">
    <property type="protein sequence ID" value="SEM69494.1"/>
    <property type="molecule type" value="Genomic_DNA"/>
</dbReference>
<evidence type="ECO:0000256" key="3">
    <source>
        <dbReference type="ARBA" id="ARBA00022691"/>
    </source>
</evidence>
<evidence type="ECO:0000256" key="4">
    <source>
        <dbReference type="PROSITE-ProRule" id="PRU00489"/>
    </source>
</evidence>
<comment type="similarity">
    <text evidence="4">Belongs to the MT-A70-like family.</text>
</comment>
<proteinExistence type="inferred from homology"/>
<dbReference type="InterPro" id="IPR036086">
    <property type="entry name" value="ParB/Sulfiredoxin_sf"/>
</dbReference>
<dbReference type="SUPFAM" id="SSF53335">
    <property type="entry name" value="S-adenosyl-L-methionine-dependent methyltransferases"/>
    <property type="match status" value="1"/>
</dbReference>
<dbReference type="Proteomes" id="UP000199664">
    <property type="component" value="Unassembled WGS sequence"/>
</dbReference>
<dbReference type="GO" id="GO:0008168">
    <property type="term" value="F:methyltransferase activity"/>
    <property type="evidence" value="ECO:0007669"/>
    <property type="project" value="UniProtKB-KW"/>
</dbReference>